<evidence type="ECO:0000256" key="1">
    <source>
        <dbReference type="ARBA" id="ARBA00001974"/>
    </source>
</evidence>
<dbReference type="InterPro" id="IPR046373">
    <property type="entry name" value="Acyl-CoA_Oxase/DH_mid-dom_sf"/>
</dbReference>
<evidence type="ECO:0000256" key="2">
    <source>
        <dbReference type="ARBA" id="ARBA00009347"/>
    </source>
</evidence>
<dbReference type="PANTHER" id="PTHR43884">
    <property type="entry name" value="ACYL-COA DEHYDROGENASE"/>
    <property type="match status" value="1"/>
</dbReference>
<dbReference type="GO" id="GO:0050660">
    <property type="term" value="F:flavin adenine dinucleotide binding"/>
    <property type="evidence" value="ECO:0007669"/>
    <property type="project" value="InterPro"/>
</dbReference>
<evidence type="ECO:0000256" key="3">
    <source>
        <dbReference type="ARBA" id="ARBA00022630"/>
    </source>
</evidence>
<proteinExistence type="inferred from homology"/>
<feature type="domain" description="Acyl-CoA oxidase/dehydrogenase middle" evidence="8">
    <location>
        <begin position="128"/>
        <end position="199"/>
    </location>
</feature>
<organism evidence="10 11">
    <name type="scientific">Nocardioides panzhihuensis</name>
    <dbReference type="NCBI Taxonomy" id="860243"/>
    <lineage>
        <taxon>Bacteria</taxon>
        <taxon>Bacillati</taxon>
        <taxon>Actinomycetota</taxon>
        <taxon>Actinomycetes</taxon>
        <taxon>Propionibacteriales</taxon>
        <taxon>Nocardioidaceae</taxon>
        <taxon>Nocardioides</taxon>
    </lineage>
</organism>
<feature type="domain" description="Acyl-CoA dehydrogenase/oxidase N-terminal" evidence="9">
    <location>
        <begin position="11"/>
        <end position="121"/>
    </location>
</feature>
<evidence type="ECO:0000259" key="7">
    <source>
        <dbReference type="Pfam" id="PF00441"/>
    </source>
</evidence>
<sequence>MTKTTTITEGELEDLRGTVRAFLAEYSGEQAVRRAVAADPGYDVDLWRRLATELGLPAMAIPEAYGGDGFGLVTLGIVLGEMGRAMTPGPFFSSVILAAGALLASGDETACSTRLPGIADGSVVGTLAVVEADGAWRTDGFATTAREDGGSWVLTGEKTLVPEGSSADLLLVAASTPAGPALFAVDAGAAGLSAGALRTLDITRPISRVALSETPAVLVGDLGAARQILADVLVRASVALAAEQVGAARACLEMAVAYAKEREQFGRAIGSFQAVKHKLADMLARVTLADAAATEGLRAADGFDDAPPAAVAAAVAHSVCSEAFMYVAAENIQVHGGIGFTWEHPAHLYYRRAKADQLMFGGPAVYHERLLATLGV</sequence>
<protein>
    <submittedName>
        <fullName evidence="10">Alkylation response protein AidB-like acyl-CoA dehydrogenase</fullName>
    </submittedName>
</protein>
<evidence type="ECO:0000313" key="11">
    <source>
        <dbReference type="Proteomes" id="UP000564496"/>
    </source>
</evidence>
<dbReference type="Gene3D" id="2.40.110.10">
    <property type="entry name" value="Butyryl-CoA Dehydrogenase, subunit A, domain 2"/>
    <property type="match status" value="1"/>
</dbReference>
<comment type="cofactor">
    <cofactor evidence="1 6">
        <name>FAD</name>
        <dbReference type="ChEBI" id="CHEBI:57692"/>
    </cofactor>
</comment>
<dbReference type="SUPFAM" id="SSF47203">
    <property type="entry name" value="Acyl-CoA dehydrogenase C-terminal domain-like"/>
    <property type="match status" value="1"/>
</dbReference>
<gene>
    <name evidence="10" type="ORF">BJ988_003015</name>
</gene>
<dbReference type="InterPro" id="IPR009075">
    <property type="entry name" value="AcylCo_DH/oxidase_C"/>
</dbReference>
<comment type="caution">
    <text evidence="10">The sequence shown here is derived from an EMBL/GenBank/DDBJ whole genome shotgun (WGS) entry which is preliminary data.</text>
</comment>
<dbReference type="SUPFAM" id="SSF56645">
    <property type="entry name" value="Acyl-CoA dehydrogenase NM domain-like"/>
    <property type="match status" value="1"/>
</dbReference>
<dbReference type="RefSeq" id="WP_179658701.1">
    <property type="nucleotide sequence ID" value="NZ_JACBZR010000001.1"/>
</dbReference>
<dbReference type="CDD" id="cd00567">
    <property type="entry name" value="ACAD"/>
    <property type="match status" value="1"/>
</dbReference>
<dbReference type="InterPro" id="IPR037069">
    <property type="entry name" value="AcylCoA_DH/ox_N_sf"/>
</dbReference>
<dbReference type="Pfam" id="PF02771">
    <property type="entry name" value="Acyl-CoA_dh_N"/>
    <property type="match status" value="1"/>
</dbReference>
<evidence type="ECO:0000256" key="5">
    <source>
        <dbReference type="ARBA" id="ARBA00023002"/>
    </source>
</evidence>
<dbReference type="InterPro" id="IPR006091">
    <property type="entry name" value="Acyl-CoA_Oxase/DH_mid-dom"/>
</dbReference>
<evidence type="ECO:0000259" key="9">
    <source>
        <dbReference type="Pfam" id="PF02771"/>
    </source>
</evidence>
<accession>A0A7Z0IT18</accession>
<dbReference type="Pfam" id="PF02770">
    <property type="entry name" value="Acyl-CoA_dh_M"/>
    <property type="match status" value="1"/>
</dbReference>
<dbReference type="AlphaFoldDB" id="A0A7Z0IT18"/>
<dbReference type="EMBL" id="JACBZR010000001">
    <property type="protein sequence ID" value="NYI78367.1"/>
    <property type="molecule type" value="Genomic_DNA"/>
</dbReference>
<dbReference type="Pfam" id="PF00441">
    <property type="entry name" value="Acyl-CoA_dh_1"/>
    <property type="match status" value="1"/>
</dbReference>
<dbReference type="InterPro" id="IPR036250">
    <property type="entry name" value="AcylCo_DH-like_C"/>
</dbReference>
<evidence type="ECO:0000259" key="8">
    <source>
        <dbReference type="Pfam" id="PF02770"/>
    </source>
</evidence>
<evidence type="ECO:0000256" key="6">
    <source>
        <dbReference type="RuleBase" id="RU362125"/>
    </source>
</evidence>
<dbReference type="Gene3D" id="1.10.540.10">
    <property type="entry name" value="Acyl-CoA dehydrogenase/oxidase, N-terminal domain"/>
    <property type="match status" value="1"/>
</dbReference>
<dbReference type="GO" id="GO:0003995">
    <property type="term" value="F:acyl-CoA dehydrogenase activity"/>
    <property type="evidence" value="ECO:0007669"/>
    <property type="project" value="TreeGrafter"/>
</dbReference>
<keyword evidence="3 6" id="KW-0285">Flavoprotein</keyword>
<reference evidence="10 11" key="1">
    <citation type="submission" date="2020-07" db="EMBL/GenBank/DDBJ databases">
        <title>Sequencing the genomes of 1000 actinobacteria strains.</title>
        <authorList>
            <person name="Klenk H.-P."/>
        </authorList>
    </citation>
    <scope>NUCLEOTIDE SEQUENCE [LARGE SCALE GENOMIC DNA]</scope>
    <source>
        <strain evidence="10 11">DSM 26487</strain>
    </source>
</reference>
<comment type="similarity">
    <text evidence="2 6">Belongs to the acyl-CoA dehydrogenase family.</text>
</comment>
<dbReference type="InterPro" id="IPR009100">
    <property type="entry name" value="AcylCoA_DH/oxidase_NM_dom_sf"/>
</dbReference>
<keyword evidence="11" id="KW-1185">Reference proteome</keyword>
<keyword evidence="5 6" id="KW-0560">Oxidoreductase</keyword>
<dbReference type="PANTHER" id="PTHR43884:SF20">
    <property type="entry name" value="ACYL-COA DEHYDROGENASE FADE28"/>
    <property type="match status" value="1"/>
</dbReference>
<evidence type="ECO:0000256" key="4">
    <source>
        <dbReference type="ARBA" id="ARBA00022827"/>
    </source>
</evidence>
<keyword evidence="4 6" id="KW-0274">FAD</keyword>
<dbReference type="Gene3D" id="1.20.140.10">
    <property type="entry name" value="Butyryl-CoA Dehydrogenase, subunit A, domain 3"/>
    <property type="match status" value="1"/>
</dbReference>
<evidence type="ECO:0000313" key="10">
    <source>
        <dbReference type="EMBL" id="NYI78367.1"/>
    </source>
</evidence>
<dbReference type="Proteomes" id="UP000564496">
    <property type="component" value="Unassembled WGS sequence"/>
</dbReference>
<feature type="domain" description="Acyl-CoA dehydrogenase/oxidase C-terminal" evidence="7">
    <location>
        <begin position="238"/>
        <end position="362"/>
    </location>
</feature>
<dbReference type="InterPro" id="IPR013786">
    <property type="entry name" value="AcylCoA_DH/ox_N"/>
</dbReference>
<name>A0A7Z0IT18_9ACTN</name>